<feature type="transmembrane region" description="Helical" evidence="2">
    <location>
        <begin position="223"/>
        <end position="243"/>
    </location>
</feature>
<protein>
    <recommendedName>
        <fullName evidence="5">Big-1 domain-containing protein</fullName>
    </recommendedName>
</protein>
<dbReference type="Gene3D" id="2.60.40.10">
    <property type="entry name" value="Immunoglobulins"/>
    <property type="match status" value="1"/>
</dbReference>
<gene>
    <name evidence="3" type="ORF">Athens101428_174</name>
</gene>
<keyword evidence="2" id="KW-0472">Membrane</keyword>
<dbReference type="EMBL" id="VMGN01000007">
    <property type="protein sequence ID" value="TSC94713.1"/>
    <property type="molecule type" value="Genomic_DNA"/>
</dbReference>
<keyword evidence="2" id="KW-0812">Transmembrane</keyword>
<dbReference type="AlphaFoldDB" id="A0A554LPB5"/>
<sequence length="287" mass="31668">MVVSKIMRKSKLLNFCLLAVIIAGGIFFLPEKSKATEKAQAENYQVTVTASVPSPVSVKNSTVTLNAKETLAEPATHAILLTVVLLDNGDRSLANRDVVVTSNRGEVDVIEATSKLSQFRAQAAEVSDLQKAETDDNGRASFRVTSFIPGEAELTVIADNTYKLEKQKIAFAPQPFSSNLMIVIDLPFSNREISLISPSGDENLSQMQTEAKKLSSNTRKVMIPFWLFFATIFFFLLLFLLAFSNYLNLRRLRSLQAKLDGQKKVGGTQSDKELPRFSGAPQKSLTR</sequence>
<comment type="caution">
    <text evidence="3">The sequence shown here is derived from an EMBL/GenBank/DDBJ whole genome shotgun (WGS) entry which is preliminary data.</text>
</comment>
<evidence type="ECO:0000256" key="1">
    <source>
        <dbReference type="SAM" id="MobiDB-lite"/>
    </source>
</evidence>
<evidence type="ECO:0000313" key="4">
    <source>
        <dbReference type="Proteomes" id="UP000316495"/>
    </source>
</evidence>
<feature type="region of interest" description="Disordered" evidence="1">
    <location>
        <begin position="263"/>
        <end position="287"/>
    </location>
</feature>
<evidence type="ECO:0000256" key="2">
    <source>
        <dbReference type="SAM" id="Phobius"/>
    </source>
</evidence>
<feature type="transmembrane region" description="Helical" evidence="2">
    <location>
        <begin position="12"/>
        <end position="30"/>
    </location>
</feature>
<dbReference type="InterPro" id="IPR013783">
    <property type="entry name" value="Ig-like_fold"/>
</dbReference>
<name>A0A554LPB5_9BACT</name>
<evidence type="ECO:0008006" key="5">
    <source>
        <dbReference type="Google" id="ProtNLM"/>
    </source>
</evidence>
<accession>A0A554LPB5</accession>
<keyword evidence="2" id="KW-1133">Transmembrane helix</keyword>
<dbReference type="InterPro" id="IPR008964">
    <property type="entry name" value="Invasin/intimin_cell_adhesion"/>
</dbReference>
<dbReference type="SUPFAM" id="SSF49373">
    <property type="entry name" value="Invasin/intimin cell-adhesion fragments"/>
    <property type="match status" value="1"/>
</dbReference>
<proteinExistence type="predicted"/>
<evidence type="ECO:0000313" key="3">
    <source>
        <dbReference type="EMBL" id="TSC94713.1"/>
    </source>
</evidence>
<reference evidence="3 4" key="1">
    <citation type="submission" date="2017-07" db="EMBL/GenBank/DDBJ databases">
        <title>Mechanisms for carbon and nitrogen cycling indicate functional differentiation within the Candidate Phyla Radiation.</title>
        <authorList>
            <person name="Danczak R.E."/>
            <person name="Johnston M.D."/>
            <person name="Kenah C."/>
            <person name="Slattery M."/>
            <person name="Wrighton K.C."/>
            <person name="Wilkins M.J."/>
        </authorList>
    </citation>
    <scope>NUCLEOTIDE SEQUENCE [LARGE SCALE GENOMIC DNA]</scope>
    <source>
        <strain evidence="3">Athens1014_28</strain>
    </source>
</reference>
<dbReference type="Proteomes" id="UP000316495">
    <property type="component" value="Unassembled WGS sequence"/>
</dbReference>
<organism evidence="3 4">
    <name type="scientific">Candidatus Berkelbacteria bacterium Athens1014_28</name>
    <dbReference type="NCBI Taxonomy" id="2017145"/>
    <lineage>
        <taxon>Bacteria</taxon>
        <taxon>Candidatus Berkelbacteria</taxon>
    </lineage>
</organism>